<gene>
    <name evidence="9" type="ORF">ERUC_LOCUS9735</name>
</gene>
<evidence type="ECO:0000256" key="6">
    <source>
        <dbReference type="ARBA" id="ARBA00023136"/>
    </source>
</evidence>
<dbReference type="PANTHER" id="PTHR24186">
    <property type="entry name" value="PROTEIN PHOSPHATASE 1 REGULATORY SUBUNIT"/>
    <property type="match status" value="1"/>
</dbReference>
<name>A0ABC8JD79_ERUVS</name>
<evidence type="ECO:0000259" key="8">
    <source>
        <dbReference type="Pfam" id="PF13962"/>
    </source>
</evidence>
<evidence type="ECO:0000256" key="1">
    <source>
        <dbReference type="ARBA" id="ARBA00004141"/>
    </source>
</evidence>
<feature type="transmembrane region" description="Helical" evidence="7">
    <location>
        <begin position="273"/>
        <end position="296"/>
    </location>
</feature>
<evidence type="ECO:0000256" key="2">
    <source>
        <dbReference type="ARBA" id="ARBA00022692"/>
    </source>
</evidence>
<keyword evidence="2 7" id="KW-0812">Transmembrane</keyword>
<evidence type="ECO:0000256" key="4">
    <source>
        <dbReference type="ARBA" id="ARBA00022989"/>
    </source>
</evidence>
<comment type="caution">
    <text evidence="9">The sequence shown here is derived from an EMBL/GenBank/DDBJ whole genome shotgun (WGS) entry which is preliminary data.</text>
</comment>
<dbReference type="InterPro" id="IPR026961">
    <property type="entry name" value="PGG_dom"/>
</dbReference>
<comment type="subcellular location">
    <subcellularLocation>
        <location evidence="1">Membrane</location>
        <topology evidence="1">Multi-pass membrane protein</topology>
    </subcellularLocation>
</comment>
<evidence type="ECO:0000313" key="10">
    <source>
        <dbReference type="Proteomes" id="UP001642260"/>
    </source>
</evidence>
<sequence>MVRFHLVDIYVLFMINAYRPVLIRCSCTTPLVLGSTAYEARGRDAVHLFDTHRWEYVYHLGLFRMGHVEVVKSLIGNDASIGFGTNKKEQTVAVKGKQEGIVLELVRPDPKVLSFDDNKGNTPLHIAIKKSRTKINLNSLNKAGDTALDIAEKIGNAELALALKKAGAATAKDLGKPQNPAKQLKQTVRDIRHEVQSQIQQSRQTGAKVQRIEKRLKKLHINSLNNAINSATVVAVLIATDAFAVIFTIPGQYEEDITNGPLVLVEARIANQAPFLLFFIFNSLAVKRCSYLWWLLWFRHQL</sequence>
<organism evidence="9 10">
    <name type="scientific">Eruca vesicaria subsp. sativa</name>
    <name type="common">Garden rocket</name>
    <name type="synonym">Eruca sativa</name>
    <dbReference type="NCBI Taxonomy" id="29727"/>
    <lineage>
        <taxon>Eukaryota</taxon>
        <taxon>Viridiplantae</taxon>
        <taxon>Streptophyta</taxon>
        <taxon>Embryophyta</taxon>
        <taxon>Tracheophyta</taxon>
        <taxon>Spermatophyta</taxon>
        <taxon>Magnoliopsida</taxon>
        <taxon>eudicotyledons</taxon>
        <taxon>Gunneridae</taxon>
        <taxon>Pentapetalae</taxon>
        <taxon>rosids</taxon>
        <taxon>malvids</taxon>
        <taxon>Brassicales</taxon>
        <taxon>Brassicaceae</taxon>
        <taxon>Brassiceae</taxon>
        <taxon>Eruca</taxon>
    </lineage>
</organism>
<dbReference type="SUPFAM" id="SSF48403">
    <property type="entry name" value="Ankyrin repeat"/>
    <property type="match status" value="1"/>
</dbReference>
<proteinExistence type="predicted"/>
<keyword evidence="5" id="KW-0040">ANK repeat</keyword>
<evidence type="ECO:0000256" key="7">
    <source>
        <dbReference type="SAM" id="Phobius"/>
    </source>
</evidence>
<dbReference type="AlphaFoldDB" id="A0ABC8JD79"/>
<accession>A0ABC8JD79</accession>
<keyword evidence="10" id="KW-1185">Reference proteome</keyword>
<dbReference type="InterPro" id="IPR036770">
    <property type="entry name" value="Ankyrin_rpt-contain_sf"/>
</dbReference>
<dbReference type="Pfam" id="PF13962">
    <property type="entry name" value="PGG"/>
    <property type="match status" value="1"/>
</dbReference>
<evidence type="ECO:0000256" key="5">
    <source>
        <dbReference type="ARBA" id="ARBA00023043"/>
    </source>
</evidence>
<protein>
    <recommendedName>
        <fullName evidence="8">PGG domain-containing protein</fullName>
    </recommendedName>
</protein>
<dbReference type="Gene3D" id="1.25.40.20">
    <property type="entry name" value="Ankyrin repeat-containing domain"/>
    <property type="match status" value="1"/>
</dbReference>
<dbReference type="EMBL" id="CAKOAT010097933">
    <property type="protein sequence ID" value="CAH8322875.1"/>
    <property type="molecule type" value="Genomic_DNA"/>
</dbReference>
<keyword evidence="4 7" id="KW-1133">Transmembrane helix</keyword>
<evidence type="ECO:0000256" key="3">
    <source>
        <dbReference type="ARBA" id="ARBA00022737"/>
    </source>
</evidence>
<evidence type="ECO:0000313" key="9">
    <source>
        <dbReference type="EMBL" id="CAH8322875.1"/>
    </source>
</evidence>
<keyword evidence="6 7" id="KW-0472">Membrane</keyword>
<feature type="transmembrane region" description="Helical" evidence="7">
    <location>
        <begin position="227"/>
        <end position="253"/>
    </location>
</feature>
<dbReference type="Proteomes" id="UP001642260">
    <property type="component" value="Unassembled WGS sequence"/>
</dbReference>
<dbReference type="GO" id="GO:0016020">
    <property type="term" value="C:membrane"/>
    <property type="evidence" value="ECO:0007669"/>
    <property type="project" value="UniProtKB-SubCell"/>
</dbReference>
<reference evidence="9 10" key="1">
    <citation type="submission" date="2022-03" db="EMBL/GenBank/DDBJ databases">
        <authorList>
            <person name="Macdonald S."/>
            <person name="Ahmed S."/>
            <person name="Newling K."/>
        </authorList>
    </citation>
    <scope>NUCLEOTIDE SEQUENCE [LARGE SCALE GENOMIC DNA]</scope>
</reference>
<feature type="domain" description="PGG" evidence="8">
    <location>
        <begin position="223"/>
        <end position="286"/>
    </location>
</feature>
<dbReference type="PANTHER" id="PTHR24186:SF17">
    <property type="entry name" value="ANKYRIN REPEAT FAMILY PROTEIN"/>
    <property type="match status" value="1"/>
</dbReference>
<keyword evidence="3" id="KW-0677">Repeat</keyword>